<name>A0ACD3AZX4_9AGAR</name>
<proteinExistence type="predicted"/>
<dbReference type="EMBL" id="ML208302">
    <property type="protein sequence ID" value="TFK71177.1"/>
    <property type="molecule type" value="Genomic_DNA"/>
</dbReference>
<evidence type="ECO:0000313" key="2">
    <source>
        <dbReference type="Proteomes" id="UP000308600"/>
    </source>
</evidence>
<gene>
    <name evidence="1" type="ORF">BDN72DRAFT_895894</name>
</gene>
<protein>
    <submittedName>
        <fullName evidence="1">Uncharacterized protein</fullName>
    </submittedName>
</protein>
<accession>A0ACD3AZX4</accession>
<organism evidence="1 2">
    <name type="scientific">Pluteus cervinus</name>
    <dbReference type="NCBI Taxonomy" id="181527"/>
    <lineage>
        <taxon>Eukaryota</taxon>
        <taxon>Fungi</taxon>
        <taxon>Dikarya</taxon>
        <taxon>Basidiomycota</taxon>
        <taxon>Agaricomycotina</taxon>
        <taxon>Agaricomycetes</taxon>
        <taxon>Agaricomycetidae</taxon>
        <taxon>Agaricales</taxon>
        <taxon>Pluteineae</taxon>
        <taxon>Pluteaceae</taxon>
        <taxon>Pluteus</taxon>
    </lineage>
</organism>
<evidence type="ECO:0000313" key="1">
    <source>
        <dbReference type="EMBL" id="TFK71177.1"/>
    </source>
</evidence>
<keyword evidence="2" id="KW-1185">Reference proteome</keyword>
<reference evidence="1 2" key="1">
    <citation type="journal article" date="2019" name="Nat. Ecol. Evol.">
        <title>Megaphylogeny resolves global patterns of mushroom evolution.</title>
        <authorList>
            <person name="Varga T."/>
            <person name="Krizsan K."/>
            <person name="Foldi C."/>
            <person name="Dima B."/>
            <person name="Sanchez-Garcia M."/>
            <person name="Sanchez-Ramirez S."/>
            <person name="Szollosi G.J."/>
            <person name="Szarkandi J.G."/>
            <person name="Papp V."/>
            <person name="Albert L."/>
            <person name="Andreopoulos W."/>
            <person name="Angelini C."/>
            <person name="Antonin V."/>
            <person name="Barry K.W."/>
            <person name="Bougher N.L."/>
            <person name="Buchanan P."/>
            <person name="Buyck B."/>
            <person name="Bense V."/>
            <person name="Catcheside P."/>
            <person name="Chovatia M."/>
            <person name="Cooper J."/>
            <person name="Damon W."/>
            <person name="Desjardin D."/>
            <person name="Finy P."/>
            <person name="Geml J."/>
            <person name="Haridas S."/>
            <person name="Hughes K."/>
            <person name="Justo A."/>
            <person name="Karasinski D."/>
            <person name="Kautmanova I."/>
            <person name="Kiss B."/>
            <person name="Kocsube S."/>
            <person name="Kotiranta H."/>
            <person name="LaButti K.M."/>
            <person name="Lechner B.E."/>
            <person name="Liimatainen K."/>
            <person name="Lipzen A."/>
            <person name="Lukacs Z."/>
            <person name="Mihaltcheva S."/>
            <person name="Morgado L.N."/>
            <person name="Niskanen T."/>
            <person name="Noordeloos M.E."/>
            <person name="Ohm R.A."/>
            <person name="Ortiz-Santana B."/>
            <person name="Ovrebo C."/>
            <person name="Racz N."/>
            <person name="Riley R."/>
            <person name="Savchenko A."/>
            <person name="Shiryaev A."/>
            <person name="Soop K."/>
            <person name="Spirin V."/>
            <person name="Szebenyi C."/>
            <person name="Tomsovsky M."/>
            <person name="Tulloss R.E."/>
            <person name="Uehling J."/>
            <person name="Grigoriev I.V."/>
            <person name="Vagvolgyi C."/>
            <person name="Papp T."/>
            <person name="Martin F.M."/>
            <person name="Miettinen O."/>
            <person name="Hibbett D.S."/>
            <person name="Nagy L.G."/>
        </authorList>
    </citation>
    <scope>NUCLEOTIDE SEQUENCE [LARGE SCALE GENOMIC DNA]</scope>
    <source>
        <strain evidence="1 2">NL-1719</strain>
    </source>
</reference>
<dbReference type="Proteomes" id="UP000308600">
    <property type="component" value="Unassembled WGS sequence"/>
</dbReference>
<sequence length="368" mass="39139">MSTRKAPSPTIPPTTMFSTFLTFILSVLLLQIPPSLGATYDVDVAPGDRPVFEPNTLAAEAGDVINFIFHGRNHTATQSTLDSPCTALSGGFDTGFVALAAGGSSPVIQYRVAHTDPVVFFSSLLDHCARGMTFTLNLRATPTSSSSLEDAYITPPPHHWNYATATVSHAASTWTTIYKSFDGIPPPVPSDVPGDHRILVGANNELEFSPSNISAAVGDTVTFEFRSGTHSVVQSDFLTPCQSLEDSSRTPGFSSGFRPTSASTTGFPQFQILINDTAPIWGFCGAPGHCGLGMVFSINAVESGPNNFSAFQGLARHINGSENDASVFTSSQTNTFGHPAQNNGGMERDMSERGMLWLGLLLAWFACC</sequence>